<dbReference type="AlphaFoldDB" id="H1Q3M6"/>
<dbReference type="STRING" id="883158.HMPREF9140_01514"/>
<evidence type="ECO:0000256" key="2">
    <source>
        <dbReference type="ARBA" id="ARBA00006577"/>
    </source>
</evidence>
<keyword evidence="7" id="KW-0732">Signal</keyword>
<sequence length="210" mass="23945">MKHSNPIRNAVIAAALLLTTGTFFSCSEDKIETIEEYPNWKSTNEAYWSKLYNETKQKIDAGDTSWKIILNYTYQNQTNPSGTPPTYRPDQYIIVHELEKGTGAGTPLYTDSVHIHYRGRLLPSTTYTAGFITETSWGTDNFNPLTARPAQMRVSKTVDGFATALQNMHIGDHWMVYVPYRLGYGVRKNPRVPAYSTLIFDLRLVSFYKL</sequence>
<dbReference type="eggNOG" id="COG0545">
    <property type="taxonomic scope" value="Bacteria"/>
</dbReference>
<organism evidence="9 10">
    <name type="scientific">Prevotella micans F0438</name>
    <dbReference type="NCBI Taxonomy" id="883158"/>
    <lineage>
        <taxon>Bacteria</taxon>
        <taxon>Pseudomonadati</taxon>
        <taxon>Bacteroidota</taxon>
        <taxon>Bacteroidia</taxon>
        <taxon>Bacteroidales</taxon>
        <taxon>Prevotellaceae</taxon>
        <taxon>Prevotella</taxon>
    </lineage>
</organism>
<dbReference type="PATRIC" id="fig|883158.3.peg.1511"/>
<dbReference type="PANTHER" id="PTHR43811">
    <property type="entry name" value="FKBP-TYPE PEPTIDYL-PROLYL CIS-TRANS ISOMERASE FKPA"/>
    <property type="match status" value="1"/>
</dbReference>
<evidence type="ECO:0000256" key="7">
    <source>
        <dbReference type="SAM" id="SignalP"/>
    </source>
</evidence>
<dbReference type="PANTHER" id="PTHR43811:SF19">
    <property type="entry name" value="39 KDA FK506-BINDING NUCLEAR PROTEIN"/>
    <property type="match status" value="1"/>
</dbReference>
<gene>
    <name evidence="9" type="ORF">HMPREF9140_01514</name>
</gene>
<keyword evidence="4 5" id="KW-0413">Isomerase</keyword>
<protein>
    <recommendedName>
        <fullName evidence="6">Peptidyl-prolyl cis-trans isomerase</fullName>
        <ecNumber evidence="6">5.2.1.8</ecNumber>
    </recommendedName>
</protein>
<dbReference type="HOGENOM" id="CLU_013615_7_1_10"/>
<dbReference type="Gene3D" id="3.10.50.40">
    <property type="match status" value="1"/>
</dbReference>
<feature type="signal peptide" evidence="7">
    <location>
        <begin position="1"/>
        <end position="25"/>
    </location>
</feature>
<dbReference type="PROSITE" id="PS50059">
    <property type="entry name" value="FKBP_PPIASE"/>
    <property type="match status" value="1"/>
</dbReference>
<feature type="chain" id="PRO_5003552259" description="Peptidyl-prolyl cis-trans isomerase" evidence="7">
    <location>
        <begin position="26"/>
        <end position="210"/>
    </location>
</feature>
<feature type="domain" description="PPIase FKBP-type" evidence="8">
    <location>
        <begin position="110"/>
        <end position="208"/>
    </location>
</feature>
<reference evidence="9 10" key="1">
    <citation type="submission" date="2011-12" db="EMBL/GenBank/DDBJ databases">
        <title>The Genome Sequence of Prevotella micans F0438.</title>
        <authorList>
            <consortium name="The Broad Institute Genome Sequencing Platform"/>
            <person name="Earl A."/>
            <person name="Ward D."/>
            <person name="Feldgarden M."/>
            <person name="Gevers D."/>
            <person name="Izard J."/>
            <person name="Baranova O.V."/>
            <person name="Blanton J.M."/>
            <person name="Wade W.G."/>
            <person name="Dewhirst F.E."/>
            <person name="Young S.K."/>
            <person name="Zeng Q."/>
            <person name="Gargeya S."/>
            <person name="Fitzgerald M."/>
            <person name="Haas B."/>
            <person name="Abouelleil A."/>
            <person name="Alvarado L."/>
            <person name="Arachchi H.M."/>
            <person name="Berlin A."/>
            <person name="Chapman S.B."/>
            <person name="Gearin G."/>
            <person name="Goldberg J."/>
            <person name="Griggs A."/>
            <person name="Gujja S."/>
            <person name="Hansen M."/>
            <person name="Heiman D."/>
            <person name="Howarth C."/>
            <person name="Larimer J."/>
            <person name="Lui A."/>
            <person name="MacDonald P.J.P."/>
            <person name="McCowen C."/>
            <person name="Montmayeur A."/>
            <person name="Murphy C."/>
            <person name="Neiman D."/>
            <person name="Pearson M."/>
            <person name="Priest M."/>
            <person name="Roberts A."/>
            <person name="Saif S."/>
            <person name="Shea T."/>
            <person name="Sisk P."/>
            <person name="Stolte C."/>
            <person name="Sykes S."/>
            <person name="Wortman J."/>
            <person name="Nusbaum C."/>
            <person name="Birren B."/>
        </authorList>
    </citation>
    <scope>NUCLEOTIDE SEQUENCE [LARGE SCALE GENOMIC DNA]</scope>
    <source>
        <strain evidence="9 10">F0438</strain>
    </source>
</reference>
<dbReference type="SUPFAM" id="SSF54534">
    <property type="entry name" value="FKBP-like"/>
    <property type="match status" value="1"/>
</dbReference>
<dbReference type="PROSITE" id="PS51257">
    <property type="entry name" value="PROKAR_LIPOPROTEIN"/>
    <property type="match status" value="1"/>
</dbReference>
<evidence type="ECO:0000313" key="9">
    <source>
        <dbReference type="EMBL" id="EHO68732.1"/>
    </source>
</evidence>
<dbReference type="InterPro" id="IPR046357">
    <property type="entry name" value="PPIase_dom_sf"/>
</dbReference>
<evidence type="ECO:0000256" key="6">
    <source>
        <dbReference type="RuleBase" id="RU003915"/>
    </source>
</evidence>
<evidence type="ECO:0000256" key="1">
    <source>
        <dbReference type="ARBA" id="ARBA00000971"/>
    </source>
</evidence>
<evidence type="ECO:0000256" key="5">
    <source>
        <dbReference type="PROSITE-ProRule" id="PRU00277"/>
    </source>
</evidence>
<name>H1Q3M6_9BACT</name>
<evidence type="ECO:0000313" key="10">
    <source>
        <dbReference type="Proteomes" id="UP000016023"/>
    </source>
</evidence>
<accession>H1Q3M6</accession>
<evidence type="ECO:0000259" key="8">
    <source>
        <dbReference type="PROSITE" id="PS50059"/>
    </source>
</evidence>
<dbReference type="GO" id="GO:0003755">
    <property type="term" value="F:peptidyl-prolyl cis-trans isomerase activity"/>
    <property type="evidence" value="ECO:0007669"/>
    <property type="project" value="UniProtKB-UniRule"/>
</dbReference>
<keyword evidence="3 5" id="KW-0697">Rotamase</keyword>
<keyword evidence="10" id="KW-1185">Reference proteome</keyword>
<comment type="similarity">
    <text evidence="2 6">Belongs to the FKBP-type PPIase family.</text>
</comment>
<dbReference type="Proteomes" id="UP000016023">
    <property type="component" value="Unassembled WGS sequence"/>
</dbReference>
<comment type="caution">
    <text evidence="9">The sequence shown here is derived from an EMBL/GenBank/DDBJ whole genome shotgun (WGS) entry which is preliminary data.</text>
</comment>
<evidence type="ECO:0000256" key="4">
    <source>
        <dbReference type="ARBA" id="ARBA00023235"/>
    </source>
</evidence>
<evidence type="ECO:0000256" key="3">
    <source>
        <dbReference type="ARBA" id="ARBA00023110"/>
    </source>
</evidence>
<dbReference type="EMBL" id="AGWK01000041">
    <property type="protein sequence ID" value="EHO68732.1"/>
    <property type="molecule type" value="Genomic_DNA"/>
</dbReference>
<dbReference type="Pfam" id="PF00254">
    <property type="entry name" value="FKBP_C"/>
    <property type="match status" value="1"/>
</dbReference>
<dbReference type="InterPro" id="IPR001179">
    <property type="entry name" value="PPIase_FKBP_dom"/>
</dbReference>
<proteinExistence type="inferred from homology"/>
<comment type="catalytic activity">
    <reaction evidence="1 5 6">
        <text>[protein]-peptidylproline (omega=180) = [protein]-peptidylproline (omega=0)</text>
        <dbReference type="Rhea" id="RHEA:16237"/>
        <dbReference type="Rhea" id="RHEA-COMP:10747"/>
        <dbReference type="Rhea" id="RHEA-COMP:10748"/>
        <dbReference type="ChEBI" id="CHEBI:83833"/>
        <dbReference type="ChEBI" id="CHEBI:83834"/>
        <dbReference type="EC" id="5.2.1.8"/>
    </reaction>
</comment>
<dbReference type="RefSeq" id="WP_006952990.1">
    <property type="nucleotide sequence ID" value="NZ_JH594522.1"/>
</dbReference>
<dbReference type="EC" id="5.2.1.8" evidence="6"/>